<protein>
    <submittedName>
        <fullName evidence="2">Uncharacterized protein</fullName>
    </submittedName>
</protein>
<keyword evidence="1" id="KW-0812">Transmembrane</keyword>
<reference evidence="2" key="1">
    <citation type="journal article" date="2017" name="Nature">
        <title>Asgard archaea illuminate the origin of eukaryotic cellular complexity.</title>
        <authorList>
            <person name="Zaremba-Niedzwiedzka K."/>
            <person name="Caceres E.F."/>
            <person name="Saw J.H."/>
            <person name="Backstrom D."/>
            <person name="Juzokaite L."/>
            <person name="Vancaester E."/>
            <person name="Seitz K.W."/>
            <person name="Anantharaman K."/>
            <person name="Starnawski P."/>
            <person name="Kjeldsen K.U."/>
            <person name="Scott M.B."/>
            <person name="Nunoura T."/>
            <person name="Banfield J.F."/>
            <person name="Schramm A."/>
            <person name="Baker B.J."/>
            <person name="Spang A."/>
            <person name="Ettema T.J.G."/>
        </authorList>
    </citation>
    <scope>NUCLEOTIDE SEQUENCE</scope>
    <source>
        <strain evidence="2">LCB_4</strain>
    </source>
</reference>
<keyword evidence="1" id="KW-0472">Membrane</keyword>
<dbReference type="KEGG" id="oyw:OdinLCB4_001025"/>
<accession>A0AAF0ICG8</accession>
<name>A0AAF0ICG8_ODILC</name>
<dbReference type="AlphaFoldDB" id="A0AAF0ICG8"/>
<keyword evidence="1" id="KW-1133">Transmembrane helix</keyword>
<sequence>MVLVKKSLAAFLIFIIIPVLISSFYFINYTVEGVQGIRTDEWWNNSYRFRRMITLTEPGVSDRILEPVDVYITFNAYEAVVNSIRVAYYNGSDWVEEPSQVWNETTYISGGNVYYNSCTVTFLANISKSQQKIYYVYYDPMNNTPPSYDQRIWAVARNSSAPGDEAYPWIYDFKNGLNVTADLIDIRTPYSNDSASILLSDTIRPGSDWGGPV</sequence>
<dbReference type="Proteomes" id="UP000186851">
    <property type="component" value="Chromosome"/>
</dbReference>
<feature type="transmembrane region" description="Helical" evidence="1">
    <location>
        <begin position="7"/>
        <end position="27"/>
    </location>
</feature>
<organism evidence="2 3">
    <name type="scientific">Odinarchaeota yellowstonii (strain LCB_4)</name>
    <dbReference type="NCBI Taxonomy" id="1841599"/>
    <lineage>
        <taxon>Archaea</taxon>
        <taxon>Promethearchaeati</taxon>
        <taxon>Candidatus Odinarchaeota</taxon>
        <taxon>Candidatus Odinarchaeia</taxon>
        <taxon>Candidatus Odinarchaeales</taxon>
        <taxon>Candidatus Odinarchaeaceae</taxon>
        <taxon>Candidatus Odinarchaeum</taxon>
    </lineage>
</organism>
<evidence type="ECO:0000256" key="1">
    <source>
        <dbReference type="SAM" id="Phobius"/>
    </source>
</evidence>
<reference evidence="2" key="2">
    <citation type="journal article" date="2022" name="Nat. Microbiol.">
        <title>A closed Candidatus Odinarchaeum chromosome exposes Asgard archaeal viruses.</title>
        <authorList>
            <person name="Tamarit D."/>
            <person name="Caceres E.F."/>
            <person name="Krupovic M."/>
            <person name="Nijland R."/>
            <person name="Eme L."/>
            <person name="Robinson N.P."/>
            <person name="Ettema T.J.G."/>
        </authorList>
    </citation>
    <scope>NUCLEOTIDE SEQUENCE</scope>
    <source>
        <strain evidence="2">LCB_4</strain>
    </source>
</reference>
<evidence type="ECO:0000313" key="3">
    <source>
        <dbReference type="Proteomes" id="UP000186851"/>
    </source>
</evidence>
<gene>
    <name evidence="2" type="ORF">OdinLCB4_001025</name>
</gene>
<evidence type="ECO:0000313" key="2">
    <source>
        <dbReference type="EMBL" id="WEU40542.1"/>
    </source>
</evidence>
<proteinExistence type="predicted"/>
<dbReference type="EMBL" id="CP091871">
    <property type="protein sequence ID" value="WEU40542.1"/>
    <property type="molecule type" value="Genomic_DNA"/>
</dbReference>